<evidence type="ECO:0000313" key="1">
    <source>
        <dbReference type="EMBL" id="KAI5335732.1"/>
    </source>
</evidence>
<dbReference type="EMBL" id="JAJFAZ020000004">
    <property type="protein sequence ID" value="KAI5335732.1"/>
    <property type="molecule type" value="Genomic_DNA"/>
</dbReference>
<protein>
    <submittedName>
        <fullName evidence="1">Uncharacterized protein</fullName>
    </submittedName>
</protein>
<organism evidence="1 2">
    <name type="scientific">Prunus dulcis</name>
    <name type="common">Almond</name>
    <name type="synonym">Amygdalus dulcis</name>
    <dbReference type="NCBI Taxonomy" id="3755"/>
    <lineage>
        <taxon>Eukaryota</taxon>
        <taxon>Viridiplantae</taxon>
        <taxon>Streptophyta</taxon>
        <taxon>Embryophyta</taxon>
        <taxon>Tracheophyta</taxon>
        <taxon>Spermatophyta</taxon>
        <taxon>Magnoliopsida</taxon>
        <taxon>eudicotyledons</taxon>
        <taxon>Gunneridae</taxon>
        <taxon>Pentapetalae</taxon>
        <taxon>rosids</taxon>
        <taxon>fabids</taxon>
        <taxon>Rosales</taxon>
        <taxon>Rosaceae</taxon>
        <taxon>Amygdaloideae</taxon>
        <taxon>Amygdaleae</taxon>
        <taxon>Prunus</taxon>
    </lineage>
</organism>
<reference evidence="1 2" key="1">
    <citation type="journal article" date="2022" name="G3 (Bethesda)">
        <title>Whole-genome sequence and methylome profiling of the almond [Prunus dulcis (Mill.) D.A. Webb] cultivar 'Nonpareil'.</title>
        <authorList>
            <person name="D'Amico-Willman K.M."/>
            <person name="Ouma W.Z."/>
            <person name="Meulia T."/>
            <person name="Sideli G.M."/>
            <person name="Gradziel T.M."/>
            <person name="Fresnedo-Ramirez J."/>
        </authorList>
    </citation>
    <scope>NUCLEOTIDE SEQUENCE [LARGE SCALE GENOMIC DNA]</scope>
    <source>
        <strain evidence="1">Clone GOH B32 T37-40</strain>
    </source>
</reference>
<proteinExistence type="predicted"/>
<sequence>MVFRSPPGGPRVEVGQVLTARGRRSRRYPCLRSTWPVVARPWCRRRRVALLGSDSSLLRVYELVSPRSTQWRLGDTIFIRASILTGQAAILAGLGDTTYIQASILEGRAAILAALEDTTSIRAAILTGLGDTCSIRAAILAGRAQNTWSIIYK</sequence>
<comment type="caution">
    <text evidence="1">The sequence shown here is derived from an EMBL/GenBank/DDBJ whole genome shotgun (WGS) entry which is preliminary data.</text>
</comment>
<accession>A0AAD4W586</accession>
<keyword evidence="2" id="KW-1185">Reference proteome</keyword>
<dbReference type="AlphaFoldDB" id="A0AAD4W586"/>
<evidence type="ECO:0000313" key="2">
    <source>
        <dbReference type="Proteomes" id="UP001054821"/>
    </source>
</evidence>
<dbReference type="Proteomes" id="UP001054821">
    <property type="component" value="Chromosome 4"/>
</dbReference>
<name>A0AAD4W586_PRUDU</name>
<gene>
    <name evidence="1" type="ORF">L3X38_025866</name>
</gene>